<sequence>MTFFQQNSSSNIDWHVICDFDGTISQKDTTDTLLNQFAHPDWEKIEQQWEQGLIGSKQCMQQQIALLNMTKQQLFECLDQIEIDTGFIKLVRLLERQKVNLSVVSDGLDLVIQYILEKNQLDHLPIIANHLDHLTANHWQLSFPYSDNVCSSQSGTCKCKIAKLNRQEKIILIGDGRSDFCLAERADYVFAKKSLIEHCTSKKIHHHPFDEFSQIIEPLFALLNSSSEAFEATELWVNS</sequence>
<evidence type="ECO:0000256" key="2">
    <source>
        <dbReference type="ARBA" id="ARBA00022723"/>
    </source>
</evidence>
<dbReference type="InterPro" id="IPR050849">
    <property type="entry name" value="HAD-like_hydrolase_phosphatase"/>
</dbReference>
<dbReference type="AlphaFoldDB" id="A0AAW8JC29"/>
<keyword evidence="4" id="KW-0460">Magnesium</keyword>
<protein>
    <submittedName>
        <fullName evidence="5">MtnX-like HAD-IB family phosphatase</fullName>
        <ecNumber evidence="5">3.1.3.-</ecNumber>
    </submittedName>
</protein>
<gene>
    <name evidence="5" type="ORF">RFH47_16110</name>
</gene>
<dbReference type="InterPro" id="IPR036412">
    <property type="entry name" value="HAD-like_sf"/>
</dbReference>
<evidence type="ECO:0000313" key="6">
    <source>
        <dbReference type="Proteomes" id="UP001243844"/>
    </source>
</evidence>
<dbReference type="NCBIfam" id="TIGR01489">
    <property type="entry name" value="DKMTPPase-SF"/>
    <property type="match status" value="1"/>
</dbReference>
<proteinExistence type="predicted"/>
<dbReference type="RefSeq" id="WP_308975347.1">
    <property type="nucleotide sequence ID" value="NZ_JAVIDL010000060.1"/>
</dbReference>
<keyword evidence="2" id="KW-0479">Metal-binding</keyword>
<dbReference type="Pfam" id="PF06888">
    <property type="entry name" value="Put_Phosphatase"/>
    <property type="match status" value="1"/>
</dbReference>
<name>A0AAW8JC29_9GAMM</name>
<dbReference type="InterPro" id="IPR016965">
    <property type="entry name" value="Pase_PHOSPHO-typ"/>
</dbReference>
<dbReference type="Gene3D" id="3.40.50.1000">
    <property type="entry name" value="HAD superfamily/HAD-like"/>
    <property type="match status" value="1"/>
</dbReference>
<keyword evidence="3 5" id="KW-0378">Hydrolase</keyword>
<reference evidence="5" key="1">
    <citation type="submission" date="2023-08" db="EMBL/GenBank/DDBJ databases">
        <title>Emergence of clinically-relevant ST2 carbapenem-resistant Acinetobacter baumannii strains in hospital sewages in Zhejiang, East of China.</title>
        <authorList>
            <person name="Kaichao C."/>
            <person name="Zhang R."/>
        </authorList>
    </citation>
    <scope>NUCLEOTIDE SEQUENCE</scope>
    <source>
        <strain evidence="5">M-RB-37</strain>
    </source>
</reference>
<comment type="caution">
    <text evidence="5">The sequence shown here is derived from an EMBL/GenBank/DDBJ whole genome shotgun (WGS) entry which is preliminary data.</text>
</comment>
<dbReference type="EMBL" id="JAVIDL010000060">
    <property type="protein sequence ID" value="MDQ8937238.1"/>
    <property type="molecule type" value="Genomic_DNA"/>
</dbReference>
<comment type="cofactor">
    <cofactor evidence="1">
        <name>Mg(2+)</name>
        <dbReference type="ChEBI" id="CHEBI:18420"/>
    </cofactor>
</comment>
<dbReference type="EC" id="3.1.3.-" evidence="5"/>
<evidence type="ECO:0000256" key="4">
    <source>
        <dbReference type="ARBA" id="ARBA00022842"/>
    </source>
</evidence>
<accession>A0AAW8JC29</accession>
<dbReference type="PANTHER" id="PTHR28181">
    <property type="entry name" value="UPF0655 PROTEIN YCR015C"/>
    <property type="match status" value="1"/>
</dbReference>
<dbReference type="GO" id="GO:0046872">
    <property type="term" value="F:metal ion binding"/>
    <property type="evidence" value="ECO:0007669"/>
    <property type="project" value="UniProtKB-KW"/>
</dbReference>
<evidence type="ECO:0000313" key="5">
    <source>
        <dbReference type="EMBL" id="MDQ8937238.1"/>
    </source>
</evidence>
<dbReference type="NCBIfam" id="TIGR01488">
    <property type="entry name" value="HAD-SF-IB"/>
    <property type="match status" value="1"/>
</dbReference>
<dbReference type="SUPFAM" id="SSF56784">
    <property type="entry name" value="HAD-like"/>
    <property type="match status" value="1"/>
</dbReference>
<dbReference type="PANTHER" id="PTHR28181:SF2">
    <property type="entry name" value="PHOSPHORIC MONOESTER HYDROLASE"/>
    <property type="match status" value="1"/>
</dbReference>
<dbReference type="GO" id="GO:0016791">
    <property type="term" value="F:phosphatase activity"/>
    <property type="evidence" value="ECO:0007669"/>
    <property type="project" value="InterPro"/>
</dbReference>
<dbReference type="Proteomes" id="UP001243844">
    <property type="component" value="Unassembled WGS sequence"/>
</dbReference>
<dbReference type="InterPro" id="IPR006384">
    <property type="entry name" value="HAD_hydro_PyrdxlP_Pase-like"/>
</dbReference>
<dbReference type="InterPro" id="IPR023214">
    <property type="entry name" value="HAD_sf"/>
</dbReference>
<dbReference type="Gene3D" id="3.90.1470.20">
    <property type="match status" value="1"/>
</dbReference>
<evidence type="ECO:0000256" key="1">
    <source>
        <dbReference type="ARBA" id="ARBA00001946"/>
    </source>
</evidence>
<evidence type="ECO:0000256" key="3">
    <source>
        <dbReference type="ARBA" id="ARBA00022801"/>
    </source>
</evidence>
<organism evidence="5 6">
    <name type="scientific">Acinetobacter rudis</name>
    <dbReference type="NCBI Taxonomy" id="632955"/>
    <lineage>
        <taxon>Bacteria</taxon>
        <taxon>Pseudomonadati</taxon>
        <taxon>Pseudomonadota</taxon>
        <taxon>Gammaproteobacteria</taxon>
        <taxon>Moraxellales</taxon>
        <taxon>Moraxellaceae</taxon>
        <taxon>Acinetobacter</taxon>
    </lineage>
</organism>